<evidence type="ECO:0000313" key="5">
    <source>
        <dbReference type="Proteomes" id="UP000592216"/>
    </source>
</evidence>
<dbReference type="SUPFAM" id="SSF50341">
    <property type="entry name" value="CheW-like"/>
    <property type="match status" value="1"/>
</dbReference>
<dbReference type="AlphaFoldDB" id="A0A850QET9"/>
<dbReference type="PANTHER" id="PTHR22617">
    <property type="entry name" value="CHEMOTAXIS SENSOR HISTIDINE KINASE-RELATED"/>
    <property type="match status" value="1"/>
</dbReference>
<dbReference type="EMBL" id="JABCJE010000008">
    <property type="protein sequence ID" value="NVO24649.1"/>
    <property type="molecule type" value="Genomic_DNA"/>
</dbReference>
<comment type="caution">
    <text evidence="2">The sequence shown here is derived from an EMBL/GenBank/DDBJ whole genome shotgun (WGS) entry which is preliminary data.</text>
</comment>
<dbReference type="EMBL" id="JABCJD010000009">
    <property type="protein sequence ID" value="NVO28897.1"/>
    <property type="molecule type" value="Genomic_DNA"/>
</dbReference>
<protein>
    <recommendedName>
        <fullName evidence="1">CheW-like domain-containing protein</fullName>
    </recommendedName>
</protein>
<dbReference type="PROSITE" id="PS50851">
    <property type="entry name" value="CHEW"/>
    <property type="match status" value="1"/>
</dbReference>
<gene>
    <name evidence="3" type="ORF">HJ526_15815</name>
    <name evidence="2" type="ORF">HJ536_14885</name>
</gene>
<proteinExistence type="predicted"/>
<sequence length="159" mass="17250">MTMHSGAEATFLIIVIGGQRLAINTIMIREILDPLPETRVPSARPFAPKVVNIRGTVVPQVTINDILNLPTSERTDKSRIVVVTVTTARGPVQIALLADAVLSVSSIPAGTIEPLSRVSHNWPSDLLVGLYRDNDAFVIVPDLEQIIMRNIAVKRDPAS</sequence>
<dbReference type="Gene3D" id="2.40.50.180">
    <property type="entry name" value="CheA-289, Domain 4"/>
    <property type="match status" value="1"/>
</dbReference>
<dbReference type="InterPro" id="IPR036061">
    <property type="entry name" value="CheW-like_dom_sf"/>
</dbReference>
<dbReference type="Proteomes" id="UP000523601">
    <property type="component" value="Unassembled WGS sequence"/>
</dbReference>
<organism evidence="2 5">
    <name type="scientific">Donghicola mangrovi</name>
    <dbReference type="NCBI Taxonomy" id="2729614"/>
    <lineage>
        <taxon>Bacteria</taxon>
        <taxon>Pseudomonadati</taxon>
        <taxon>Pseudomonadota</taxon>
        <taxon>Alphaproteobacteria</taxon>
        <taxon>Rhodobacterales</taxon>
        <taxon>Roseobacteraceae</taxon>
        <taxon>Donghicola</taxon>
    </lineage>
</organism>
<dbReference type="SMART" id="SM00260">
    <property type="entry name" value="CheW"/>
    <property type="match status" value="1"/>
</dbReference>
<evidence type="ECO:0000259" key="1">
    <source>
        <dbReference type="PROSITE" id="PS50851"/>
    </source>
</evidence>
<dbReference type="RefSeq" id="WP_176855586.1">
    <property type="nucleotide sequence ID" value="NZ_JABCJD010000009.1"/>
</dbReference>
<dbReference type="GO" id="GO:0007165">
    <property type="term" value="P:signal transduction"/>
    <property type="evidence" value="ECO:0007669"/>
    <property type="project" value="InterPro"/>
</dbReference>
<dbReference type="Gene3D" id="2.30.30.40">
    <property type="entry name" value="SH3 Domains"/>
    <property type="match status" value="1"/>
</dbReference>
<accession>A0A850QET9</accession>
<feature type="domain" description="CheW-like" evidence="1">
    <location>
        <begin position="8"/>
        <end position="152"/>
    </location>
</feature>
<evidence type="ECO:0000313" key="2">
    <source>
        <dbReference type="EMBL" id="NVO24649.1"/>
    </source>
</evidence>
<dbReference type="PANTHER" id="PTHR22617:SF23">
    <property type="entry name" value="CHEMOTAXIS PROTEIN CHEW"/>
    <property type="match status" value="1"/>
</dbReference>
<dbReference type="InterPro" id="IPR002545">
    <property type="entry name" value="CheW-lke_dom"/>
</dbReference>
<name>A0A850QET9_9RHOB</name>
<dbReference type="Pfam" id="PF01584">
    <property type="entry name" value="CheW"/>
    <property type="match status" value="1"/>
</dbReference>
<reference evidence="4 5" key="1">
    <citation type="submission" date="2020-04" db="EMBL/GenBank/DDBJ databases">
        <title>Donghicola sp., a member of the Rhodobacteraceae family isolated from mangrove forest in Thailand.</title>
        <authorList>
            <person name="Charoenyingcharoen P."/>
            <person name="Yukphan P."/>
        </authorList>
    </citation>
    <scope>NUCLEOTIDE SEQUENCE [LARGE SCALE GENOMIC DNA]</scope>
    <source>
        <strain evidence="2 5">B5-SW-15</strain>
        <strain evidence="3 4">C2-DW-16</strain>
    </source>
</reference>
<dbReference type="GO" id="GO:0006935">
    <property type="term" value="P:chemotaxis"/>
    <property type="evidence" value="ECO:0007669"/>
    <property type="project" value="InterPro"/>
</dbReference>
<dbReference type="GO" id="GO:0005829">
    <property type="term" value="C:cytosol"/>
    <property type="evidence" value="ECO:0007669"/>
    <property type="project" value="TreeGrafter"/>
</dbReference>
<keyword evidence="4" id="KW-1185">Reference proteome</keyword>
<dbReference type="InterPro" id="IPR039315">
    <property type="entry name" value="CheW"/>
</dbReference>
<dbReference type="Proteomes" id="UP000592216">
    <property type="component" value="Unassembled WGS sequence"/>
</dbReference>
<evidence type="ECO:0000313" key="4">
    <source>
        <dbReference type="Proteomes" id="UP000523601"/>
    </source>
</evidence>
<evidence type="ECO:0000313" key="3">
    <source>
        <dbReference type="EMBL" id="NVO28897.1"/>
    </source>
</evidence>